<organism evidence="1 2">
    <name type="scientific">Streptomyces cinereospinus</name>
    <dbReference type="NCBI Taxonomy" id="285561"/>
    <lineage>
        <taxon>Bacteria</taxon>
        <taxon>Bacillati</taxon>
        <taxon>Actinomycetota</taxon>
        <taxon>Actinomycetes</taxon>
        <taxon>Kitasatosporales</taxon>
        <taxon>Streptomycetaceae</taxon>
        <taxon>Streptomyces</taxon>
    </lineage>
</organism>
<dbReference type="InterPro" id="IPR045920">
    <property type="entry name" value="DUF6339"/>
</dbReference>
<evidence type="ECO:0000313" key="2">
    <source>
        <dbReference type="Proteomes" id="UP001589709"/>
    </source>
</evidence>
<dbReference type="Proteomes" id="UP001589709">
    <property type="component" value="Unassembled WGS sequence"/>
</dbReference>
<dbReference type="EMBL" id="JBHMCY010000006">
    <property type="protein sequence ID" value="MFB9462003.1"/>
    <property type="molecule type" value="Genomic_DNA"/>
</dbReference>
<reference evidence="1 2" key="1">
    <citation type="submission" date="2024-09" db="EMBL/GenBank/DDBJ databases">
        <authorList>
            <person name="Sun Q."/>
            <person name="Mori K."/>
        </authorList>
    </citation>
    <scope>NUCLEOTIDE SEQUENCE [LARGE SCALE GENOMIC DNA]</scope>
    <source>
        <strain evidence="1 2">JCM 6917</strain>
    </source>
</reference>
<dbReference type="Pfam" id="PF19866">
    <property type="entry name" value="DUF6339"/>
    <property type="match status" value="1"/>
</dbReference>
<name>A0ABV5MVF1_9ACTN</name>
<sequence length="300" mass="33698">MTTGHKFDIPEKLGRISDSVAAKVLTPGVVTGAPLPQAVLTSNSTAPLDNSSRWNAEEVRALLDEAMERFETERPTASDAWLAPRFHYTLRMTRAEATDTGIWNFIALRVAPDFVRWRWGHEKDGRMVVGQAARFSGRWDIQCFSRLWWAAELFRDGEDYRPVVVACGNQDVLNTALRLDMTNHRPTAQAFVKLLEKGTIRTGREVNGLVKAAATAGSTLVYEVVAPDEPRDYEALRQWIETVDSDPLWNPHNLPQGPVDGSVPLGSVQRLTEWFEHLFETAPVRGREPREEPQEAPLSL</sequence>
<gene>
    <name evidence="1" type="ORF">ACFF45_04495</name>
</gene>
<comment type="caution">
    <text evidence="1">The sequence shown here is derived from an EMBL/GenBank/DDBJ whole genome shotgun (WGS) entry which is preliminary data.</text>
</comment>
<protein>
    <submittedName>
        <fullName evidence="1">DUF6339 family protein</fullName>
    </submittedName>
</protein>
<keyword evidence="2" id="KW-1185">Reference proteome</keyword>
<proteinExistence type="predicted"/>
<accession>A0ABV5MVF1</accession>
<dbReference type="RefSeq" id="WP_381342141.1">
    <property type="nucleotide sequence ID" value="NZ_JBHMCY010000006.1"/>
</dbReference>
<evidence type="ECO:0000313" key="1">
    <source>
        <dbReference type="EMBL" id="MFB9462003.1"/>
    </source>
</evidence>